<accession>A0A0E9X463</accession>
<sequence>MLSMYKLQSWYNKWIGCICVHIMNEYIMNVWQHILSVCSKQRNEDETVELESGLKCSFLDVSPWWWFFLCMRKIMSL</sequence>
<protein>
    <submittedName>
        <fullName evidence="1">Uncharacterized protein</fullName>
    </submittedName>
</protein>
<name>A0A0E9X463_ANGAN</name>
<reference evidence="1" key="2">
    <citation type="journal article" date="2015" name="Fish Shellfish Immunol.">
        <title>Early steps in the European eel (Anguilla anguilla)-Vibrio vulnificus interaction in the gills: Role of the RtxA13 toxin.</title>
        <authorList>
            <person name="Callol A."/>
            <person name="Pajuelo D."/>
            <person name="Ebbesson L."/>
            <person name="Teles M."/>
            <person name="MacKenzie S."/>
            <person name="Amaro C."/>
        </authorList>
    </citation>
    <scope>NUCLEOTIDE SEQUENCE</scope>
</reference>
<evidence type="ECO:0000313" key="1">
    <source>
        <dbReference type="EMBL" id="JAH96478.1"/>
    </source>
</evidence>
<organism evidence="1">
    <name type="scientific">Anguilla anguilla</name>
    <name type="common">European freshwater eel</name>
    <name type="synonym">Muraena anguilla</name>
    <dbReference type="NCBI Taxonomy" id="7936"/>
    <lineage>
        <taxon>Eukaryota</taxon>
        <taxon>Metazoa</taxon>
        <taxon>Chordata</taxon>
        <taxon>Craniata</taxon>
        <taxon>Vertebrata</taxon>
        <taxon>Euteleostomi</taxon>
        <taxon>Actinopterygii</taxon>
        <taxon>Neopterygii</taxon>
        <taxon>Teleostei</taxon>
        <taxon>Anguilliformes</taxon>
        <taxon>Anguillidae</taxon>
        <taxon>Anguilla</taxon>
    </lineage>
</organism>
<proteinExistence type="predicted"/>
<reference evidence="1" key="1">
    <citation type="submission" date="2014-11" db="EMBL/GenBank/DDBJ databases">
        <authorList>
            <person name="Amaro Gonzalez C."/>
        </authorList>
    </citation>
    <scope>NUCLEOTIDE SEQUENCE</scope>
</reference>
<dbReference type="EMBL" id="GBXM01012099">
    <property type="protein sequence ID" value="JAH96478.1"/>
    <property type="molecule type" value="Transcribed_RNA"/>
</dbReference>
<dbReference type="AlphaFoldDB" id="A0A0E9X463"/>